<evidence type="ECO:0000313" key="2">
    <source>
        <dbReference type="EMBL" id="VFQ43235.1"/>
    </source>
</evidence>
<sequence length="184" mass="20442">MNPLGRVFLSLAALLLFTLPAHAFDGADYLLGSNDTDRTHKLAIGMRIHDEIKAIPELPHDQGDLSWLLAYEYHSNVAYWQIALGYTPESNTDRDAEVITPQVNLIFKESIYRLGLGALTSYVDEDGETDWTDVYWQAIAGIEISLGTHASIGLFGCYVFNKWEDITDSGDNGLAGNLLLSWAF</sequence>
<name>A0A4U8YHY0_9BACT</name>
<dbReference type="RefSeq" id="WP_180137410.1">
    <property type="nucleotide sequence ID" value="NZ_CAADHO010000001.1"/>
</dbReference>
<gene>
    <name evidence="2" type="ORF">MSL71_8630</name>
</gene>
<accession>A0A4U8YHY0</accession>
<reference evidence="2 3" key="1">
    <citation type="submission" date="2019-03" db="EMBL/GenBank/DDBJ databases">
        <authorList>
            <person name="Nijsse B."/>
        </authorList>
    </citation>
    <scope>NUCLEOTIDE SEQUENCE [LARGE SCALE GENOMIC DNA]</scope>
    <source>
        <strain evidence="2">Desulfoluna butyratoxydans MSL71</strain>
    </source>
</reference>
<keyword evidence="3" id="KW-1185">Reference proteome</keyword>
<evidence type="ECO:0008006" key="4">
    <source>
        <dbReference type="Google" id="ProtNLM"/>
    </source>
</evidence>
<dbReference type="AlphaFoldDB" id="A0A4U8YHY0"/>
<keyword evidence="1" id="KW-0732">Signal</keyword>
<dbReference type="Proteomes" id="UP000507962">
    <property type="component" value="Unassembled WGS sequence"/>
</dbReference>
<evidence type="ECO:0000313" key="3">
    <source>
        <dbReference type="Proteomes" id="UP000507962"/>
    </source>
</evidence>
<evidence type="ECO:0000256" key="1">
    <source>
        <dbReference type="SAM" id="SignalP"/>
    </source>
</evidence>
<feature type="chain" id="PRO_5020487978" description="Outer membrane protein beta-barrel domain-containing protein" evidence="1">
    <location>
        <begin position="24"/>
        <end position="184"/>
    </location>
</feature>
<proteinExistence type="predicted"/>
<feature type="signal peptide" evidence="1">
    <location>
        <begin position="1"/>
        <end position="23"/>
    </location>
</feature>
<dbReference type="EMBL" id="CAADHO010000001">
    <property type="protein sequence ID" value="VFQ43235.1"/>
    <property type="molecule type" value="Genomic_DNA"/>
</dbReference>
<protein>
    <recommendedName>
        <fullName evidence="4">Outer membrane protein beta-barrel domain-containing protein</fullName>
    </recommendedName>
</protein>
<organism evidence="2 3">
    <name type="scientific">Desulfoluna butyratoxydans</name>
    <dbReference type="NCBI Taxonomy" id="231438"/>
    <lineage>
        <taxon>Bacteria</taxon>
        <taxon>Pseudomonadati</taxon>
        <taxon>Thermodesulfobacteriota</taxon>
        <taxon>Desulfobacteria</taxon>
        <taxon>Desulfobacterales</taxon>
        <taxon>Desulfolunaceae</taxon>
        <taxon>Desulfoluna</taxon>
    </lineage>
</organism>